<dbReference type="AlphaFoldDB" id="A0A4R6ABC5"/>
<feature type="region of interest" description="Disordered" evidence="3">
    <location>
        <begin position="1"/>
        <end position="23"/>
    </location>
</feature>
<evidence type="ECO:0000259" key="4">
    <source>
        <dbReference type="PROSITE" id="PS50977"/>
    </source>
</evidence>
<accession>A0A4R6ABC5</accession>
<evidence type="ECO:0000313" key="5">
    <source>
        <dbReference type="EMBL" id="TDL81251.1"/>
    </source>
</evidence>
<dbReference type="InterPro" id="IPR009057">
    <property type="entry name" value="Homeodomain-like_sf"/>
</dbReference>
<dbReference type="PANTHER" id="PTHR30328:SF54">
    <property type="entry name" value="HTH-TYPE TRANSCRIPTIONAL REPRESSOR SCO4008"/>
    <property type="match status" value="1"/>
</dbReference>
<dbReference type="Proteomes" id="UP000295701">
    <property type="component" value="Unassembled WGS sequence"/>
</dbReference>
<keyword evidence="1 2" id="KW-0238">DNA-binding</keyword>
<proteinExistence type="predicted"/>
<dbReference type="Pfam" id="PF00440">
    <property type="entry name" value="TetR_N"/>
    <property type="match status" value="1"/>
</dbReference>
<feature type="DNA-binding region" description="H-T-H motif" evidence="2">
    <location>
        <begin position="45"/>
        <end position="64"/>
    </location>
</feature>
<evidence type="ECO:0000313" key="6">
    <source>
        <dbReference type="Proteomes" id="UP000295701"/>
    </source>
</evidence>
<dbReference type="OrthoDB" id="2356263at2"/>
<evidence type="ECO:0000256" key="1">
    <source>
        <dbReference type="ARBA" id="ARBA00023125"/>
    </source>
</evidence>
<comment type="caution">
    <text evidence="5">The sequence shown here is derived from an EMBL/GenBank/DDBJ whole genome shotgun (WGS) entry which is preliminary data.</text>
</comment>
<dbReference type="SUPFAM" id="SSF46689">
    <property type="entry name" value="Homeodomain-like"/>
    <property type="match status" value="1"/>
</dbReference>
<sequence>MTASPSRNEPARAAGPRTRDPERTRRAILDAAREEFCTHGLNGARIERITRKSRENTRMIYHYFGNKEGLYLAVLGAVYGEIRAQERQLDLASADPLEGMRRLIGFTFDFFATRSDFLALIGSENIQRARFLRQLPDIQAMTTPLTDSIRDLLARGHRQGVFRADVDAVQFYVSIVAQSQLHISNRFTLSVLFDEDLTDPGWLAARRAHSLDLLMSYLGAGATGARRGAP</sequence>
<dbReference type="PANTHER" id="PTHR30328">
    <property type="entry name" value="TRANSCRIPTIONAL REPRESSOR"/>
    <property type="match status" value="1"/>
</dbReference>
<dbReference type="SUPFAM" id="SSF48498">
    <property type="entry name" value="Tetracyclin repressor-like, C-terminal domain"/>
    <property type="match status" value="1"/>
</dbReference>
<dbReference type="InterPro" id="IPR001647">
    <property type="entry name" value="HTH_TetR"/>
</dbReference>
<keyword evidence="6" id="KW-1185">Reference proteome</keyword>
<dbReference type="Pfam" id="PF17938">
    <property type="entry name" value="TetR_C_29"/>
    <property type="match status" value="1"/>
</dbReference>
<evidence type="ECO:0000256" key="2">
    <source>
        <dbReference type="PROSITE-ProRule" id="PRU00335"/>
    </source>
</evidence>
<protein>
    <submittedName>
        <fullName evidence="5">TetR/AcrR family transcriptional regulator</fullName>
    </submittedName>
</protein>
<dbReference type="PROSITE" id="PS50977">
    <property type="entry name" value="HTH_TETR_2"/>
    <property type="match status" value="1"/>
</dbReference>
<feature type="domain" description="HTH tetR-type" evidence="4">
    <location>
        <begin position="22"/>
        <end position="82"/>
    </location>
</feature>
<evidence type="ECO:0000256" key="3">
    <source>
        <dbReference type="SAM" id="MobiDB-lite"/>
    </source>
</evidence>
<dbReference type="InterPro" id="IPR036271">
    <property type="entry name" value="Tet_transcr_reg_TetR-rel_C_sf"/>
</dbReference>
<dbReference type="EMBL" id="SNAA01000005">
    <property type="protein sequence ID" value="TDL81251.1"/>
    <property type="molecule type" value="Genomic_DNA"/>
</dbReference>
<dbReference type="GO" id="GO:0003677">
    <property type="term" value="F:DNA binding"/>
    <property type="evidence" value="ECO:0007669"/>
    <property type="project" value="UniProtKB-UniRule"/>
</dbReference>
<dbReference type="Gene3D" id="1.10.357.10">
    <property type="entry name" value="Tetracycline Repressor, domain 2"/>
    <property type="match status" value="1"/>
</dbReference>
<gene>
    <name evidence="5" type="ORF">E2L08_06145</name>
</gene>
<dbReference type="InterPro" id="IPR050109">
    <property type="entry name" value="HTH-type_TetR-like_transc_reg"/>
</dbReference>
<organism evidence="5 6">
    <name type="scientific">Palleronia sediminis</name>
    <dbReference type="NCBI Taxonomy" id="2547833"/>
    <lineage>
        <taxon>Bacteria</taxon>
        <taxon>Pseudomonadati</taxon>
        <taxon>Pseudomonadota</taxon>
        <taxon>Alphaproteobacteria</taxon>
        <taxon>Rhodobacterales</taxon>
        <taxon>Roseobacteraceae</taxon>
        <taxon>Palleronia</taxon>
    </lineage>
</organism>
<name>A0A4R6ABC5_9RHOB</name>
<dbReference type="RefSeq" id="WP_133396194.1">
    <property type="nucleotide sequence ID" value="NZ_SNAA01000005.1"/>
</dbReference>
<dbReference type="InterPro" id="IPR041474">
    <property type="entry name" value="NicS_C"/>
</dbReference>
<reference evidence="5 6" key="1">
    <citation type="submission" date="2019-03" db="EMBL/GenBank/DDBJ databases">
        <title>Primorskyibacter sp. SS33 isolated from sediments.</title>
        <authorList>
            <person name="Xunke S."/>
        </authorList>
    </citation>
    <scope>NUCLEOTIDE SEQUENCE [LARGE SCALE GENOMIC DNA]</scope>
    <source>
        <strain evidence="5 6">SS33</strain>
    </source>
</reference>